<evidence type="ECO:0000256" key="1">
    <source>
        <dbReference type="SAM" id="MobiDB-lite"/>
    </source>
</evidence>
<protein>
    <submittedName>
        <fullName evidence="2">Uncharacterized protein</fullName>
    </submittedName>
</protein>
<proteinExistence type="predicted"/>
<name>A0A4C1VSV7_EUMVA</name>
<evidence type="ECO:0000313" key="3">
    <source>
        <dbReference type="Proteomes" id="UP000299102"/>
    </source>
</evidence>
<evidence type="ECO:0000313" key="2">
    <source>
        <dbReference type="EMBL" id="GBP41771.1"/>
    </source>
</evidence>
<accession>A0A4C1VSV7</accession>
<comment type="caution">
    <text evidence="2">The sequence shown here is derived from an EMBL/GenBank/DDBJ whole genome shotgun (WGS) entry which is preliminary data.</text>
</comment>
<feature type="compositionally biased region" description="Polar residues" evidence="1">
    <location>
        <begin position="182"/>
        <end position="192"/>
    </location>
</feature>
<sequence length="217" mass="24124">MGNDCTESPTHVRVPRPRKRQVNVPPLSDRRTVRVIAECLQGQDKRDQSLSACSPAALQPLVIENYTKLSGVSSSLRSSGTSPTAMFMRSGYREIAAVGDVLRHVDLLRKLGIEEKYESKIKVLEIRSLRNMCGVSLKDRRRNSDDRAECFERRCSNKSRKSFRGNYSIRGTDVPEVRTKLHGTSGSTQTVKRGSDPEGGERGNYSAPVDTQLTAPT</sequence>
<reference evidence="2 3" key="1">
    <citation type="journal article" date="2019" name="Commun. Biol.">
        <title>The bagworm genome reveals a unique fibroin gene that provides high tensile strength.</title>
        <authorList>
            <person name="Kono N."/>
            <person name="Nakamura H."/>
            <person name="Ohtoshi R."/>
            <person name="Tomita M."/>
            <person name="Numata K."/>
            <person name="Arakawa K."/>
        </authorList>
    </citation>
    <scope>NUCLEOTIDE SEQUENCE [LARGE SCALE GENOMIC DNA]</scope>
</reference>
<gene>
    <name evidence="2" type="ORF">EVAR_26893_1</name>
</gene>
<feature type="region of interest" description="Disordered" evidence="1">
    <location>
        <begin position="162"/>
        <end position="217"/>
    </location>
</feature>
<dbReference type="EMBL" id="BGZK01000406">
    <property type="protein sequence ID" value="GBP41771.1"/>
    <property type="molecule type" value="Genomic_DNA"/>
</dbReference>
<dbReference type="AlphaFoldDB" id="A0A4C1VSV7"/>
<organism evidence="2 3">
    <name type="scientific">Eumeta variegata</name>
    <name type="common">Bagworm moth</name>
    <name type="synonym">Eumeta japonica</name>
    <dbReference type="NCBI Taxonomy" id="151549"/>
    <lineage>
        <taxon>Eukaryota</taxon>
        <taxon>Metazoa</taxon>
        <taxon>Ecdysozoa</taxon>
        <taxon>Arthropoda</taxon>
        <taxon>Hexapoda</taxon>
        <taxon>Insecta</taxon>
        <taxon>Pterygota</taxon>
        <taxon>Neoptera</taxon>
        <taxon>Endopterygota</taxon>
        <taxon>Lepidoptera</taxon>
        <taxon>Glossata</taxon>
        <taxon>Ditrysia</taxon>
        <taxon>Tineoidea</taxon>
        <taxon>Psychidae</taxon>
        <taxon>Oiketicinae</taxon>
        <taxon>Eumeta</taxon>
    </lineage>
</organism>
<dbReference type="Proteomes" id="UP000299102">
    <property type="component" value="Unassembled WGS sequence"/>
</dbReference>
<keyword evidence="3" id="KW-1185">Reference proteome</keyword>